<gene>
    <name evidence="1" type="ORF">APZ42_016179</name>
</gene>
<accession>A0A162NNN7</accession>
<dbReference type="AlphaFoldDB" id="A0A162NNN7"/>
<name>A0A162NNN7_9CRUS</name>
<evidence type="ECO:0000313" key="2">
    <source>
        <dbReference type="Proteomes" id="UP000076858"/>
    </source>
</evidence>
<comment type="caution">
    <text evidence="1">The sequence shown here is derived from an EMBL/GenBank/DDBJ whole genome shotgun (WGS) entry which is preliminary data.</text>
</comment>
<proteinExistence type="predicted"/>
<dbReference type="EMBL" id="LRGB01000568">
    <property type="protein sequence ID" value="KZS18145.1"/>
    <property type="molecule type" value="Genomic_DNA"/>
</dbReference>
<evidence type="ECO:0000313" key="1">
    <source>
        <dbReference type="EMBL" id="KZS18145.1"/>
    </source>
</evidence>
<reference evidence="1 2" key="1">
    <citation type="submission" date="2016-03" db="EMBL/GenBank/DDBJ databases">
        <title>EvidentialGene: Evidence-directed Construction of Genes on Genomes.</title>
        <authorList>
            <person name="Gilbert D.G."/>
            <person name="Choi J.-H."/>
            <person name="Mockaitis K."/>
            <person name="Colbourne J."/>
            <person name="Pfrender M."/>
        </authorList>
    </citation>
    <scope>NUCLEOTIDE SEQUENCE [LARGE SCALE GENOMIC DNA]</scope>
    <source>
        <strain evidence="1 2">Xinb3</strain>
        <tissue evidence="1">Complete organism</tissue>
    </source>
</reference>
<protein>
    <submittedName>
        <fullName evidence="1">Uncharacterized protein</fullName>
    </submittedName>
</protein>
<sequence>MSMVAHLVLGVPQALRIKSCTCRQKSLDINDVSTFILGSSRKQHISCFIDDQHECHHHNTSICWNENNLLLSHRQPDQLSA</sequence>
<organism evidence="1 2">
    <name type="scientific">Daphnia magna</name>
    <dbReference type="NCBI Taxonomy" id="35525"/>
    <lineage>
        <taxon>Eukaryota</taxon>
        <taxon>Metazoa</taxon>
        <taxon>Ecdysozoa</taxon>
        <taxon>Arthropoda</taxon>
        <taxon>Crustacea</taxon>
        <taxon>Branchiopoda</taxon>
        <taxon>Diplostraca</taxon>
        <taxon>Cladocera</taxon>
        <taxon>Anomopoda</taxon>
        <taxon>Daphniidae</taxon>
        <taxon>Daphnia</taxon>
    </lineage>
</organism>
<keyword evidence="2" id="KW-1185">Reference proteome</keyword>
<dbReference type="Proteomes" id="UP000076858">
    <property type="component" value="Unassembled WGS sequence"/>
</dbReference>